<feature type="transmembrane region" description="Helical" evidence="1">
    <location>
        <begin position="145"/>
        <end position="167"/>
    </location>
</feature>
<name>A0A4Q2AP83_9LACO</name>
<gene>
    <name evidence="2" type="ORF">D6C19_07685</name>
</gene>
<feature type="transmembrane region" description="Helical" evidence="1">
    <location>
        <begin position="263"/>
        <end position="283"/>
    </location>
</feature>
<dbReference type="Proteomes" id="UP000289316">
    <property type="component" value="Unassembled WGS sequence"/>
</dbReference>
<proteinExistence type="predicted"/>
<keyword evidence="1" id="KW-0472">Membrane</keyword>
<feature type="transmembrane region" description="Helical" evidence="1">
    <location>
        <begin position="556"/>
        <end position="575"/>
    </location>
</feature>
<comment type="caution">
    <text evidence="2">The sequence shown here is derived from an EMBL/GenBank/DDBJ whole genome shotgun (WGS) entry which is preliminary data.</text>
</comment>
<dbReference type="EMBL" id="QZFR01000055">
    <property type="protein sequence ID" value="RXV70701.1"/>
    <property type="molecule type" value="Genomic_DNA"/>
</dbReference>
<feature type="transmembrane region" description="Helical" evidence="1">
    <location>
        <begin position="35"/>
        <end position="53"/>
    </location>
</feature>
<feature type="transmembrane region" description="Helical" evidence="1">
    <location>
        <begin position="174"/>
        <end position="195"/>
    </location>
</feature>
<accession>A0A4Q2AP83</accession>
<evidence type="ECO:0000313" key="3">
    <source>
        <dbReference type="Proteomes" id="UP000289316"/>
    </source>
</evidence>
<organism evidence="2 3">
    <name type="scientific">Ligilactobacillus murinus</name>
    <dbReference type="NCBI Taxonomy" id="1622"/>
    <lineage>
        <taxon>Bacteria</taxon>
        <taxon>Bacillati</taxon>
        <taxon>Bacillota</taxon>
        <taxon>Bacilli</taxon>
        <taxon>Lactobacillales</taxon>
        <taxon>Lactobacillaceae</taxon>
        <taxon>Ligilactobacillus</taxon>
    </lineage>
</organism>
<evidence type="ECO:0000313" key="2">
    <source>
        <dbReference type="EMBL" id="RXV70701.1"/>
    </source>
</evidence>
<feature type="transmembrane region" description="Helical" evidence="1">
    <location>
        <begin position="223"/>
        <end position="243"/>
    </location>
</feature>
<feature type="transmembrane region" description="Helical" evidence="1">
    <location>
        <begin position="582"/>
        <end position="600"/>
    </location>
</feature>
<feature type="transmembrane region" description="Helical" evidence="1">
    <location>
        <begin position="620"/>
        <end position="640"/>
    </location>
</feature>
<dbReference type="RefSeq" id="WP_129303300.1">
    <property type="nucleotide sequence ID" value="NZ_QZFR01000055.1"/>
</dbReference>
<dbReference type="OrthoDB" id="9980390at2"/>
<sequence length="1486" mass="163175">MISDPLIKIFGKEMHLSKKLLNTGRIIWKIVNSKILVIITLLCILIGGSVKIFNSAEASDNYKFGTVYQYFLLDGRGETLADKSSSEKILKVGNLGNAGVQGSFSYGSIIDNGKDNNNKEVAENFVSMMATYSKFNYFSVQNQGFNIIISVVGRFLLGILLLIGGFLYDIFSSVIFAIPTLIAKFTLIPLLSSWITNTHVGNDTLGGMLSNILGVNTSAAQGILSLSMSALGISILLAIFQYLKGGSKHANRRGRNKLIGRLLSIPGILIALAVAGEITNVVYQLNQDDSGVDKSTNIYQDRVVDDENWAKRFNFAPTGNSRADGNFNGDPKNGYVDNKYAPYGNTSASDRIKDINSTSPYYKQAFFANSAVALRYMFSDTFTADQYIQYEGTEASVGTYGSYYEYANNFAKFPPKSAPYILDTKKNYYSSYSGSGSPVIRNETAEEDWNFKKAIDDYKDKDSLKMSAAQVWRERFIYGTKSTGSKLEAYYSNTPPSSEQVVNAVGTGSENSMSLSDQTMYLVLSTKFNSSGGEYYIAGPARGLINTGGLFDSSRVAYYSFSLIGIPFVSVIGVLGDIMITLLLWLVAVMAVLAVGLIEMNVKPLTTAGKWMFIGDLEYGMAFMIYVTGATMTMVTFGVITRLMTDISRYVPNLISSTLSVLYKGSSDYSNMTGEGALALGSLSPVSSIVFALILWYAVKNDVKGARSSLMYAFVYPWEVAREYARRYERQATGGSMAEKGAKRWKADRGGMKLARMLGTKIGMKEQTMGTYDDLANDIRSDAKRLSNIPLKFRPFDTNQQEEKPLSAEEAKRKQALYGIAEDMMDIPEFDSDSEAGQLRDDAMRDLETFNVDQTKENYDNAKQSLQLLLDNLEKNGASADSIAKVEDAIATLNRDSEFGEIPAEEIQTRDLARDIDNTIQDINLSKVPGGEKLRSAARNALAEFAVDPNDNNLAKSIENIESLREALYSNGVPDEELAAIDAQLEKLHSLQQPTIDVEAQLSPNALSDMDDQLVDMDVSGVVNGDRLKEEAREALANFKDVPTQKNLETAINSLEKLRDSDLGRSEIQKLDGQLNSLRSLNDPMLNVAAKIPGGIDGIENVISNPAHIAGITNGTKLRDDIQDSLNDLKISPSIDSIDSSIANIKKLRDSVGSAGGSTESLDALNKQIEKLESARRPEINFKGAVDQIEGLSEPAKKQLQEELNKVSVHPTNIDYSNVRKVINNANETLKNPDDIKILGNVKTKLDQAEVGAIRDNIQSIVGDSKSVSVPKVQNMIGKITDYQLDGSPEKLLAAKKGINEVRSEAYKNGDHSLGDELGKRLDRLNHSGVIQQVQQVSDQIAKTPVNNKASEDIKRTLNDYSNIPTQKNFSELKKAFSEAIIESNIDGDNATNKLLRQQLKVLKNTNTNYLDGNFANEVRESLGDVAKNNNIQALLYKLSTVDGTNSKLDITKQITTKVKELGMTDKINSARMVKAIQGIKEKTSQ</sequence>
<reference evidence="2 3" key="1">
    <citation type="submission" date="2018-09" db="EMBL/GenBank/DDBJ databases">
        <title>Murine metabolic-syndrome-specific gut microbial biobank.</title>
        <authorList>
            <person name="Liu C."/>
        </authorList>
    </citation>
    <scope>NUCLEOTIDE SEQUENCE [LARGE SCALE GENOMIC DNA]</scope>
    <source>
        <strain evidence="2 3">C-30</strain>
    </source>
</reference>
<keyword evidence="1" id="KW-0812">Transmembrane</keyword>
<feature type="transmembrane region" description="Helical" evidence="1">
    <location>
        <begin position="677"/>
        <end position="699"/>
    </location>
</feature>
<evidence type="ECO:0000256" key="1">
    <source>
        <dbReference type="SAM" id="Phobius"/>
    </source>
</evidence>
<keyword evidence="1" id="KW-1133">Transmembrane helix</keyword>
<protein>
    <submittedName>
        <fullName evidence="2">Uncharacterized protein</fullName>
    </submittedName>
</protein>